<dbReference type="GeneID" id="80345159"/>
<dbReference type="AlphaFoldDB" id="A0A7G1KDY6"/>
<evidence type="ECO:0008006" key="3">
    <source>
        <dbReference type="Google" id="ProtNLM"/>
    </source>
</evidence>
<proteinExistence type="predicted"/>
<dbReference type="EMBL" id="AP023396">
    <property type="protein sequence ID" value="BCK52766.1"/>
    <property type="molecule type" value="Genomic_DNA"/>
</dbReference>
<gene>
    <name evidence="1" type="ORF">NWFMUON74_05380</name>
</gene>
<keyword evidence="2" id="KW-1185">Reference proteome</keyword>
<name>A0A7G1KDY6_9NOCA</name>
<dbReference type="RefSeq" id="WP_187686420.1">
    <property type="nucleotide sequence ID" value="NZ_AP023396.1"/>
</dbReference>
<dbReference type="Gene3D" id="3.40.50.300">
    <property type="entry name" value="P-loop containing nucleotide triphosphate hydrolases"/>
    <property type="match status" value="1"/>
</dbReference>
<organism evidence="1 2">
    <name type="scientific">Nocardia wallacei</name>
    <dbReference type="NCBI Taxonomy" id="480035"/>
    <lineage>
        <taxon>Bacteria</taxon>
        <taxon>Bacillati</taxon>
        <taxon>Actinomycetota</taxon>
        <taxon>Actinomycetes</taxon>
        <taxon>Mycobacteriales</taxon>
        <taxon>Nocardiaceae</taxon>
        <taxon>Nocardia</taxon>
    </lineage>
</organism>
<accession>A0A7G1KDY6</accession>
<dbReference type="InterPro" id="IPR027417">
    <property type="entry name" value="P-loop_NTPase"/>
</dbReference>
<dbReference type="Proteomes" id="UP000516173">
    <property type="component" value="Chromosome"/>
</dbReference>
<dbReference type="SUPFAM" id="SSF52540">
    <property type="entry name" value="P-loop containing nucleoside triphosphate hydrolases"/>
    <property type="match status" value="1"/>
</dbReference>
<dbReference type="Pfam" id="PF13671">
    <property type="entry name" value="AAA_33"/>
    <property type="match status" value="1"/>
</dbReference>
<reference evidence="1 2" key="1">
    <citation type="submission" date="2020-08" db="EMBL/GenBank/DDBJ databases">
        <title>Genome Sequencing of Nocardia wallacei strain FMUON74 and assembly.</title>
        <authorList>
            <person name="Toyokawa M."/>
            <person name="Uesaka K."/>
        </authorList>
    </citation>
    <scope>NUCLEOTIDE SEQUENCE [LARGE SCALE GENOMIC DNA]</scope>
    <source>
        <strain evidence="1 2">FMUON74</strain>
    </source>
</reference>
<protein>
    <recommendedName>
        <fullName evidence="3">Phosphotransferase</fullName>
    </recommendedName>
</protein>
<sequence>MTESDSNGGHGAPVYLITGIQAAGKSTVAQALAERFDRSAHVRGDTFRRFVVRGFAPMSPDPSEEALEQLRLRHRLAAQAADGYAAAGFTTVLQDVILGDLLPYTLSHLHTRPRYVVVLAPRREAVAHREAGRTKKAYGTFTVADLDQALHTETPHIGLWLDTTNMTVEQTVDEILACAEPIPPTHHLYPAR</sequence>
<evidence type="ECO:0000313" key="2">
    <source>
        <dbReference type="Proteomes" id="UP000516173"/>
    </source>
</evidence>
<evidence type="ECO:0000313" key="1">
    <source>
        <dbReference type="EMBL" id="BCK52766.1"/>
    </source>
</evidence>
<dbReference type="KEGG" id="nwl:NWFMUON74_05380"/>